<dbReference type="BioCyc" id="JESP1508404:G14D9-10322-MONOMER"/>
<keyword evidence="3" id="KW-0813">Transport</keyword>
<evidence type="ECO:0000313" key="10">
    <source>
        <dbReference type="Proteomes" id="UP000031449"/>
    </source>
</evidence>
<keyword evidence="4" id="KW-1003">Cell membrane</keyword>
<evidence type="ECO:0000256" key="1">
    <source>
        <dbReference type="ARBA" id="ARBA00004651"/>
    </source>
</evidence>
<evidence type="ECO:0000256" key="4">
    <source>
        <dbReference type="ARBA" id="ARBA00022475"/>
    </source>
</evidence>
<keyword evidence="6 8" id="KW-1133">Transmembrane helix</keyword>
<dbReference type="GO" id="GO:0015297">
    <property type="term" value="F:antiporter activity"/>
    <property type="evidence" value="ECO:0007669"/>
    <property type="project" value="InterPro"/>
</dbReference>
<dbReference type="InterPro" id="IPR038770">
    <property type="entry name" value="Na+/solute_symporter_sf"/>
</dbReference>
<feature type="transmembrane region" description="Helical" evidence="8">
    <location>
        <begin position="7"/>
        <end position="25"/>
    </location>
</feature>
<dbReference type="STRING" id="1508404.JMA_10900"/>
<comment type="similarity">
    <text evidence="2">Belongs to the arsenical resistance-3 (ACR3) (TC 2.A.59) family.</text>
</comment>
<dbReference type="EMBL" id="CP009416">
    <property type="protein sequence ID" value="AJD90407.1"/>
    <property type="molecule type" value="Genomic_DNA"/>
</dbReference>
<dbReference type="Pfam" id="PF01758">
    <property type="entry name" value="SBF"/>
    <property type="match status" value="1"/>
</dbReference>
<keyword evidence="10" id="KW-1185">Reference proteome</keyword>
<evidence type="ECO:0008006" key="11">
    <source>
        <dbReference type="Google" id="ProtNLM"/>
    </source>
</evidence>
<keyword evidence="5 8" id="KW-0812">Transmembrane</keyword>
<dbReference type="Proteomes" id="UP000031449">
    <property type="component" value="Chromosome"/>
</dbReference>
<evidence type="ECO:0000256" key="5">
    <source>
        <dbReference type="ARBA" id="ARBA00022692"/>
    </source>
</evidence>
<protein>
    <recommendedName>
        <fullName evidence="11">Arsenic resistance protein</fullName>
    </recommendedName>
</protein>
<evidence type="ECO:0000256" key="8">
    <source>
        <dbReference type="SAM" id="Phobius"/>
    </source>
</evidence>
<evidence type="ECO:0000256" key="6">
    <source>
        <dbReference type="ARBA" id="ARBA00022989"/>
    </source>
</evidence>
<comment type="subcellular location">
    <subcellularLocation>
        <location evidence="1">Cell membrane</location>
        <topology evidence="1">Multi-pass membrane protein</topology>
    </subcellularLocation>
</comment>
<feature type="transmembrane region" description="Helical" evidence="8">
    <location>
        <begin position="95"/>
        <end position="117"/>
    </location>
</feature>
<feature type="transmembrane region" description="Helical" evidence="8">
    <location>
        <begin position="197"/>
        <end position="215"/>
    </location>
</feature>
<proteinExistence type="inferred from homology"/>
<gene>
    <name evidence="9" type="ORF">JMA_10900</name>
</gene>
<feature type="transmembrane region" description="Helical" evidence="8">
    <location>
        <begin position="259"/>
        <end position="277"/>
    </location>
</feature>
<feature type="transmembrane region" description="Helical" evidence="8">
    <location>
        <begin position="129"/>
        <end position="150"/>
    </location>
</feature>
<dbReference type="OrthoDB" id="3254016at2"/>
<organism evidence="9 10">
    <name type="scientific">Jeotgalibacillus malaysiensis</name>
    <dbReference type="NCBI Taxonomy" id="1508404"/>
    <lineage>
        <taxon>Bacteria</taxon>
        <taxon>Bacillati</taxon>
        <taxon>Bacillota</taxon>
        <taxon>Bacilli</taxon>
        <taxon>Bacillales</taxon>
        <taxon>Caryophanaceae</taxon>
        <taxon>Jeotgalibacillus</taxon>
    </lineage>
</organism>
<keyword evidence="7 8" id="KW-0472">Membrane</keyword>
<dbReference type="GO" id="GO:0005886">
    <property type="term" value="C:plasma membrane"/>
    <property type="evidence" value="ECO:0007669"/>
    <property type="project" value="UniProtKB-SubCell"/>
</dbReference>
<dbReference type="Gene3D" id="1.20.1530.20">
    <property type="match status" value="1"/>
</dbReference>
<reference evidence="9 10" key="1">
    <citation type="submission" date="2014-08" db="EMBL/GenBank/DDBJ databases">
        <title>Complete genome of a marine bacteria Jeotgalibacillus malaysiensis.</title>
        <authorList>
            <person name="Yaakop A.S."/>
            <person name="Chan K.-G."/>
            <person name="Goh K.M."/>
        </authorList>
    </citation>
    <scope>NUCLEOTIDE SEQUENCE [LARGE SCALE GENOMIC DNA]</scope>
    <source>
        <strain evidence="9 10">D5</strain>
    </source>
</reference>
<dbReference type="GO" id="GO:0015104">
    <property type="term" value="F:antimonite transmembrane transporter activity"/>
    <property type="evidence" value="ECO:0007669"/>
    <property type="project" value="TreeGrafter"/>
</dbReference>
<dbReference type="GO" id="GO:0015105">
    <property type="term" value="F:arsenite transmembrane transporter activity"/>
    <property type="evidence" value="ECO:0007669"/>
    <property type="project" value="TreeGrafter"/>
</dbReference>
<dbReference type="HOGENOM" id="CLU_022869_1_1_9"/>
<evidence type="ECO:0000256" key="2">
    <source>
        <dbReference type="ARBA" id="ARBA00010110"/>
    </source>
</evidence>
<evidence type="ECO:0000256" key="7">
    <source>
        <dbReference type="ARBA" id="ARBA00023136"/>
    </source>
</evidence>
<dbReference type="PANTHER" id="PTHR43057">
    <property type="entry name" value="ARSENITE EFFLUX TRANSPORTER"/>
    <property type="match status" value="1"/>
</dbReference>
<dbReference type="PANTHER" id="PTHR43057:SF1">
    <property type="entry name" value="ARSENICAL-RESISTANCE PROTEIN 3"/>
    <property type="match status" value="1"/>
</dbReference>
<evidence type="ECO:0000313" key="9">
    <source>
        <dbReference type="EMBL" id="AJD90407.1"/>
    </source>
</evidence>
<feature type="transmembrane region" description="Helical" evidence="8">
    <location>
        <begin position="31"/>
        <end position="49"/>
    </location>
</feature>
<sequence>MKWFEKIYTFLILGAVTAGLILSQIDGAGNLGEALILPLLALMIYLTFLQIPLKNVKASFKNKVFSTSAVLINFVWTPVFAWLLSIIFFPDQPALAIGLIMLLVTPCTDWYLIFTGVAKGNIALAASILPLNLLLQILLLPVYLFIFFGAGETVEGVYLAEGVLWVLIIPLILASLTKKLVKDRSILESDRLENLPVLFLILAITAMFAAQGNMLLENTTVFLQILPPLAIFFIVNFLISQKTGQLCRLPSKDRVSLTMTTLARNSPLALAIAVAAFPNEPLIALILVIGPLIELPVLAVTAKVLVKINHKS</sequence>
<feature type="transmembrane region" description="Helical" evidence="8">
    <location>
        <begin position="221"/>
        <end position="239"/>
    </location>
</feature>
<dbReference type="InterPro" id="IPR004706">
    <property type="entry name" value="Arsenical-R_Acr3"/>
</dbReference>
<accession>A0A0B5AP30</accession>
<feature type="transmembrane region" description="Helical" evidence="8">
    <location>
        <begin position="156"/>
        <end position="176"/>
    </location>
</feature>
<feature type="transmembrane region" description="Helical" evidence="8">
    <location>
        <begin position="70"/>
        <end position="89"/>
    </location>
</feature>
<name>A0A0B5AP30_9BACL</name>
<feature type="transmembrane region" description="Helical" evidence="8">
    <location>
        <begin position="283"/>
        <end position="306"/>
    </location>
</feature>
<dbReference type="AlphaFoldDB" id="A0A0B5AP30"/>
<evidence type="ECO:0000256" key="3">
    <source>
        <dbReference type="ARBA" id="ARBA00022448"/>
    </source>
</evidence>
<dbReference type="KEGG" id="jeo:JMA_10900"/>
<dbReference type="InterPro" id="IPR002657">
    <property type="entry name" value="BilAc:Na_symport/Acr3"/>
</dbReference>